<dbReference type="PANTHER" id="PTHR12080">
    <property type="entry name" value="SIGNALING LYMPHOCYTIC ACTIVATION MOLECULE"/>
    <property type="match status" value="1"/>
</dbReference>
<dbReference type="AlphaFoldDB" id="A0AAV1QIC4"/>
<dbReference type="SMART" id="SM00409">
    <property type="entry name" value="IG"/>
    <property type="match status" value="2"/>
</dbReference>
<accession>A0AAV1QIC4</accession>
<dbReference type="InterPro" id="IPR015631">
    <property type="entry name" value="CD2/SLAM_rcpt"/>
</dbReference>
<sequence length="424" mass="48108">MWIFYFLFWTAVRASEERLYRKIGDKAVLTPDSVVNPITSITWKHGSDIAMEWYGDKTYSYRQFKDRGSLNISTGVMTITGLYQNHSGIYTAEINNKVNNHTQLLVISPVPKPSISVSCERTYCDLTCDGNTTGAEPVEYWWTAGEKKWNSTKELNITKEDKEEWFICTVENPVSSISSEKVFNPFMEKPLYGKIGDKAVLTPDSVENPITNIRWKHGHYNAMEWYQNGDKTISYQHFKDRGSLNISTGVMTITGLTRDLSGIYTAEINDRFTSIIQLLVISPVPKPSISVLCKRDKADCVLTCGGNITDAEPVTYWWAAGEKRWNSTNQHKITKDDKEQWFICTLENPVSSISSEKVFNPFIESDWKVIFILTLVVVGVILFGGIIYFKRKHKKGTGEAVDGTRHEMGEMLPNLHGNSNVACE</sequence>
<dbReference type="InterPro" id="IPR036179">
    <property type="entry name" value="Ig-like_dom_sf"/>
</dbReference>
<comment type="subcellular location">
    <subcellularLocation>
        <location evidence="1">Membrane</location>
    </subcellularLocation>
</comment>
<evidence type="ECO:0000313" key="8">
    <source>
        <dbReference type="Proteomes" id="UP001314229"/>
    </source>
</evidence>
<evidence type="ECO:0000256" key="4">
    <source>
        <dbReference type="ARBA" id="ARBA00023180"/>
    </source>
</evidence>
<feature type="domain" description="Immunoglobulin" evidence="6">
    <location>
        <begin position="16"/>
        <end position="107"/>
    </location>
</feature>
<proteinExistence type="predicted"/>
<keyword evidence="5" id="KW-1133">Transmembrane helix</keyword>
<keyword evidence="3 5" id="KW-0472">Membrane</keyword>
<dbReference type="InterPro" id="IPR003599">
    <property type="entry name" value="Ig_sub"/>
</dbReference>
<keyword evidence="5" id="KW-0812">Transmembrane</keyword>
<protein>
    <submittedName>
        <fullName evidence="7">Uncharacterized protein LOC128354439 isoform X1</fullName>
    </submittedName>
</protein>
<keyword evidence="8" id="KW-1185">Reference proteome</keyword>
<evidence type="ECO:0000256" key="5">
    <source>
        <dbReference type="SAM" id="Phobius"/>
    </source>
</evidence>
<evidence type="ECO:0000256" key="1">
    <source>
        <dbReference type="ARBA" id="ARBA00004370"/>
    </source>
</evidence>
<dbReference type="Gene3D" id="2.60.40.10">
    <property type="entry name" value="Immunoglobulins"/>
    <property type="match status" value="4"/>
</dbReference>
<feature type="domain" description="Immunoglobulin" evidence="6">
    <location>
        <begin position="188"/>
        <end position="281"/>
    </location>
</feature>
<name>A0AAV1QIC4_SCOSC</name>
<organism evidence="7 8">
    <name type="scientific">Scomber scombrus</name>
    <name type="common">Atlantic mackerel</name>
    <name type="synonym">Scomber vernalis</name>
    <dbReference type="NCBI Taxonomy" id="13677"/>
    <lineage>
        <taxon>Eukaryota</taxon>
        <taxon>Metazoa</taxon>
        <taxon>Chordata</taxon>
        <taxon>Craniata</taxon>
        <taxon>Vertebrata</taxon>
        <taxon>Euteleostomi</taxon>
        <taxon>Actinopterygii</taxon>
        <taxon>Neopterygii</taxon>
        <taxon>Teleostei</taxon>
        <taxon>Neoteleostei</taxon>
        <taxon>Acanthomorphata</taxon>
        <taxon>Pelagiaria</taxon>
        <taxon>Scombriformes</taxon>
        <taxon>Scombridae</taxon>
        <taxon>Scomber</taxon>
    </lineage>
</organism>
<keyword evidence="2" id="KW-0732">Signal</keyword>
<gene>
    <name evidence="7" type="ORF">FSCOSCO3_A034127</name>
</gene>
<dbReference type="GO" id="GO:0016020">
    <property type="term" value="C:membrane"/>
    <property type="evidence" value="ECO:0007669"/>
    <property type="project" value="UniProtKB-SubCell"/>
</dbReference>
<dbReference type="Proteomes" id="UP001314229">
    <property type="component" value="Unassembled WGS sequence"/>
</dbReference>
<keyword evidence="4" id="KW-0325">Glycoprotein</keyword>
<feature type="transmembrane region" description="Helical" evidence="5">
    <location>
        <begin position="369"/>
        <end position="389"/>
    </location>
</feature>
<evidence type="ECO:0000256" key="3">
    <source>
        <dbReference type="ARBA" id="ARBA00023136"/>
    </source>
</evidence>
<reference evidence="7 8" key="1">
    <citation type="submission" date="2024-01" db="EMBL/GenBank/DDBJ databases">
        <authorList>
            <person name="Alioto T."/>
            <person name="Alioto T."/>
            <person name="Gomez Garrido J."/>
        </authorList>
    </citation>
    <scope>NUCLEOTIDE SEQUENCE [LARGE SCALE GENOMIC DNA]</scope>
</reference>
<dbReference type="PANTHER" id="PTHR12080:SF125">
    <property type="entry name" value="CD48 ANTIGEN-LIKE"/>
    <property type="match status" value="1"/>
</dbReference>
<dbReference type="EMBL" id="CAWUFR010001258">
    <property type="protein sequence ID" value="CAK6983295.1"/>
    <property type="molecule type" value="Genomic_DNA"/>
</dbReference>
<evidence type="ECO:0000256" key="2">
    <source>
        <dbReference type="ARBA" id="ARBA00022729"/>
    </source>
</evidence>
<evidence type="ECO:0000313" key="7">
    <source>
        <dbReference type="EMBL" id="CAK6983295.1"/>
    </source>
</evidence>
<evidence type="ECO:0000259" key="6">
    <source>
        <dbReference type="SMART" id="SM00409"/>
    </source>
</evidence>
<dbReference type="InterPro" id="IPR013783">
    <property type="entry name" value="Ig-like_fold"/>
</dbReference>
<comment type="caution">
    <text evidence="7">The sequence shown here is derived from an EMBL/GenBank/DDBJ whole genome shotgun (WGS) entry which is preliminary data.</text>
</comment>
<dbReference type="SUPFAM" id="SSF48726">
    <property type="entry name" value="Immunoglobulin"/>
    <property type="match status" value="2"/>
</dbReference>